<keyword evidence="4 7" id="KW-0413">Isomerase</keyword>
<evidence type="ECO:0000256" key="3">
    <source>
        <dbReference type="ARBA" id="ARBA00012824"/>
    </source>
</evidence>
<comment type="similarity">
    <text evidence="2">Belongs to the isochorismate synthase family.</text>
</comment>
<comment type="catalytic activity">
    <reaction evidence="1">
        <text>chorismate = isochorismate</text>
        <dbReference type="Rhea" id="RHEA:18985"/>
        <dbReference type="ChEBI" id="CHEBI:29748"/>
        <dbReference type="ChEBI" id="CHEBI:29780"/>
        <dbReference type="EC" id="5.4.4.2"/>
    </reaction>
</comment>
<dbReference type="Gene3D" id="3.60.120.10">
    <property type="entry name" value="Anthranilate synthase"/>
    <property type="match status" value="1"/>
</dbReference>
<proteinExistence type="inferred from homology"/>
<dbReference type="EMBL" id="JAFIRA010000028">
    <property type="protein sequence ID" value="MCJ2543431.1"/>
    <property type="molecule type" value="Genomic_DNA"/>
</dbReference>
<dbReference type="SUPFAM" id="SSF56322">
    <property type="entry name" value="ADC synthase"/>
    <property type="match status" value="1"/>
</dbReference>
<evidence type="ECO:0000256" key="4">
    <source>
        <dbReference type="ARBA" id="ARBA00023235"/>
    </source>
</evidence>
<dbReference type="PANTHER" id="PTHR42839">
    <property type="entry name" value="ISOCHORISMATE SYNTHASE ENTC"/>
    <property type="match status" value="1"/>
</dbReference>
<dbReference type="Pfam" id="PF00425">
    <property type="entry name" value="Chorismate_bind"/>
    <property type="match status" value="1"/>
</dbReference>
<sequence>MTFSLSPCSEWPRIWPTLPVQASPWTAQEGDPHRWDPVLAACQQTARARGIPQILSLSRSFSGLDPLVVLAQSLGSNSGSGLADSSYCYLAHTARYGSVRVLGLGALRRVYLLGEGRFQASRAFLQELQPHVHTEAVDWGSRASTPASGQEQERPLCFSRFSFNPERTYGPAALLVLPEWQIWQEQGPRSSVVAPVSKGSRTVARLNLEVRPESDLAVLGTRIHHFFAHMSRLSQHPLPRWELQTPLQVEVNREELLARIDRALQAIRAGSLEKVVLAEAVDLPLATPPPIPTVLAYLEQRYADCSVFAFAEGIGSREAWALDTAAGQGQPFSSPERVFLGASPERLLSVWQGQIQIDALAGSIARGETVSQDQALAQQLLQSPKDRQEHQLVVQSVGEALRQVGLKPHIPSQPRLLQLANIQHLQTLIQAEMPPDLHLFDLLARLHPTAAVGGYPKQAAVDWIEAAEPFDRSGYAAPLGWVDLQGNGEFVVAIRSALIRGDRARLYAGAGIVVDSRPEQEVAEIQLKLQSLAQALAIQSTLSVC</sequence>
<dbReference type="InterPro" id="IPR004561">
    <property type="entry name" value="IsoChor_synthase"/>
</dbReference>
<evidence type="ECO:0000313" key="7">
    <source>
        <dbReference type="EMBL" id="MCJ2543431.1"/>
    </source>
</evidence>
<name>A0ABT0CCF1_THEVL</name>
<dbReference type="InterPro" id="IPR005801">
    <property type="entry name" value="ADC_synthase"/>
</dbReference>
<protein>
    <recommendedName>
        <fullName evidence="3">isochorismate synthase</fullName>
        <ecNumber evidence="3">5.4.4.2</ecNumber>
    </recommendedName>
    <alternativeName>
        <fullName evidence="5">Isochorismate mutase</fullName>
    </alternativeName>
</protein>
<dbReference type="NCBIfam" id="TIGR00543">
    <property type="entry name" value="isochor_syn"/>
    <property type="match status" value="1"/>
</dbReference>
<evidence type="ECO:0000256" key="5">
    <source>
        <dbReference type="ARBA" id="ARBA00041564"/>
    </source>
</evidence>
<evidence type="ECO:0000256" key="1">
    <source>
        <dbReference type="ARBA" id="ARBA00000799"/>
    </source>
</evidence>
<dbReference type="EC" id="5.4.4.2" evidence="3"/>
<dbReference type="RefSeq" id="WP_244350767.1">
    <property type="nucleotide sequence ID" value="NZ_JAFIRA010000028.1"/>
</dbReference>
<feature type="domain" description="Chorismate-utilising enzyme C-terminal" evidence="6">
    <location>
        <begin position="254"/>
        <end position="528"/>
    </location>
</feature>
<dbReference type="PANTHER" id="PTHR42839:SF2">
    <property type="entry name" value="ISOCHORISMATE SYNTHASE ENTC"/>
    <property type="match status" value="1"/>
</dbReference>
<organism evidence="7 8">
    <name type="scientific">Thermostichus vulcanus str. 'Rupite'</name>
    <dbReference type="NCBI Taxonomy" id="2813851"/>
    <lineage>
        <taxon>Bacteria</taxon>
        <taxon>Bacillati</taxon>
        <taxon>Cyanobacteriota</taxon>
        <taxon>Cyanophyceae</taxon>
        <taxon>Thermostichales</taxon>
        <taxon>Thermostichaceae</taxon>
        <taxon>Thermostichus</taxon>
    </lineage>
</organism>
<dbReference type="Proteomes" id="UP000830835">
    <property type="component" value="Unassembled WGS sequence"/>
</dbReference>
<comment type="caution">
    <text evidence="7">The sequence shown here is derived from an EMBL/GenBank/DDBJ whole genome shotgun (WGS) entry which is preliminary data.</text>
</comment>
<dbReference type="GO" id="GO:0008909">
    <property type="term" value="F:isochorismate synthase activity"/>
    <property type="evidence" value="ECO:0007669"/>
    <property type="project" value="UniProtKB-EC"/>
</dbReference>
<dbReference type="InterPro" id="IPR015890">
    <property type="entry name" value="Chorismate_C"/>
</dbReference>
<accession>A0ABT0CCF1</accession>
<evidence type="ECO:0000256" key="2">
    <source>
        <dbReference type="ARBA" id="ARBA00005297"/>
    </source>
</evidence>
<keyword evidence="8" id="KW-1185">Reference proteome</keyword>
<reference evidence="7" key="1">
    <citation type="submission" date="2021-02" db="EMBL/GenBank/DDBJ databases">
        <title>The CRISPR/cas machinery reduction and long-range gene transfer in the hot spring cyanobacterium Synechococcus.</title>
        <authorList>
            <person name="Dvorak P."/>
            <person name="Jahodarova E."/>
            <person name="Hasler P."/>
            <person name="Poulickova A."/>
        </authorList>
    </citation>
    <scope>NUCLEOTIDE SEQUENCE</scope>
    <source>
        <strain evidence="7">Rupite</strain>
    </source>
</reference>
<gene>
    <name evidence="7" type="ORF">JX360_11010</name>
</gene>
<evidence type="ECO:0000259" key="6">
    <source>
        <dbReference type="Pfam" id="PF00425"/>
    </source>
</evidence>
<evidence type="ECO:0000313" key="8">
    <source>
        <dbReference type="Proteomes" id="UP000830835"/>
    </source>
</evidence>